<protein>
    <recommendedName>
        <fullName evidence="10">Odorant receptor</fullName>
    </recommendedName>
</protein>
<keyword evidence="7 10" id="KW-0472">Membrane</keyword>
<feature type="transmembrane region" description="Helical" evidence="10">
    <location>
        <begin position="298"/>
        <end position="316"/>
    </location>
</feature>
<sequence>MLRKLTTENVIAFTKLSLIISLSWPLPATATKQQVVRFRVLRFLTYVNIWSLIVPLLMTLQDWNNRPDICVKSIPLIAGSSQAFIEMWLCHGQHKHLQLLIGEMESYCKHATGYEKNILQQYVDKYAIFYAATAMWLYLTAFAVICSPPFLSDPFPTYAKYPFNVNYQPLKTIIYVHQSSVGIQISSILCITLLIALLLWFASARFDMLCNELRKISNVYELTQCIRKHQQVLRYANDVTHTVRFLILTIVGGSAAAVLFVGLVLVSQQPLILKVQFCTLIFTCLSQVFMCCWPANNLLIASSNVALAAYESLWYSRNVYMQKNLLPILLRCQKPVAVTVTCIIPILSLNYFGSYISTAFSYFTTLRVMFEENGANKV</sequence>
<keyword evidence="9 10" id="KW-0807">Transducer</keyword>
<comment type="caution">
    <text evidence="10">Lacks conserved residue(s) required for the propagation of feature annotation.</text>
</comment>
<dbReference type="GO" id="GO:0007165">
    <property type="term" value="P:signal transduction"/>
    <property type="evidence" value="ECO:0007669"/>
    <property type="project" value="UniProtKB-KW"/>
</dbReference>
<feature type="transmembrane region" description="Helical" evidence="10">
    <location>
        <begin position="181"/>
        <end position="202"/>
    </location>
</feature>
<dbReference type="GO" id="GO:0004984">
    <property type="term" value="F:olfactory receptor activity"/>
    <property type="evidence" value="ECO:0007669"/>
    <property type="project" value="InterPro"/>
</dbReference>
<keyword evidence="3 10" id="KW-0716">Sensory transduction</keyword>
<keyword evidence="5 10" id="KW-0552">Olfaction</keyword>
<feature type="transmembrane region" description="Helical" evidence="10">
    <location>
        <begin position="40"/>
        <end position="58"/>
    </location>
</feature>
<dbReference type="GO" id="GO:0005886">
    <property type="term" value="C:plasma membrane"/>
    <property type="evidence" value="ECO:0007669"/>
    <property type="project" value="UniProtKB-SubCell"/>
</dbReference>
<gene>
    <name evidence="11" type="ORF">LPLAT_LOCUS6005</name>
</gene>
<evidence type="ECO:0000256" key="4">
    <source>
        <dbReference type="ARBA" id="ARBA00022692"/>
    </source>
</evidence>
<comment type="similarity">
    <text evidence="10">Belongs to the insect chemoreceptor superfamily. Heteromeric odorant receptor channel (TC 1.A.69) family.</text>
</comment>
<evidence type="ECO:0000256" key="7">
    <source>
        <dbReference type="ARBA" id="ARBA00023136"/>
    </source>
</evidence>
<evidence type="ECO:0000313" key="11">
    <source>
        <dbReference type="EMBL" id="CAL1679893.1"/>
    </source>
</evidence>
<comment type="subcellular location">
    <subcellularLocation>
        <location evidence="1 10">Cell membrane</location>
        <topology evidence="1 10">Multi-pass membrane protein</topology>
    </subcellularLocation>
</comment>
<evidence type="ECO:0000256" key="9">
    <source>
        <dbReference type="ARBA" id="ARBA00023224"/>
    </source>
</evidence>
<evidence type="ECO:0000313" key="12">
    <source>
        <dbReference type="Proteomes" id="UP001497644"/>
    </source>
</evidence>
<reference evidence="11" key="1">
    <citation type="submission" date="2024-04" db="EMBL/GenBank/DDBJ databases">
        <authorList>
            <consortium name="Molecular Ecology Group"/>
        </authorList>
    </citation>
    <scope>NUCLEOTIDE SEQUENCE</scope>
</reference>
<dbReference type="PANTHER" id="PTHR21137">
    <property type="entry name" value="ODORANT RECEPTOR"/>
    <property type="match status" value="1"/>
</dbReference>
<feature type="transmembrane region" description="Helical" evidence="10">
    <location>
        <begin position="336"/>
        <end position="363"/>
    </location>
</feature>
<proteinExistence type="inferred from homology"/>
<dbReference type="GO" id="GO:0005549">
    <property type="term" value="F:odorant binding"/>
    <property type="evidence" value="ECO:0007669"/>
    <property type="project" value="InterPro"/>
</dbReference>
<keyword evidence="4 10" id="KW-0812">Transmembrane</keyword>
<dbReference type="Proteomes" id="UP001497644">
    <property type="component" value="Chromosome 2"/>
</dbReference>
<dbReference type="AlphaFoldDB" id="A0AAV2NIM8"/>
<feature type="transmembrane region" description="Helical" evidence="10">
    <location>
        <begin position="126"/>
        <end position="151"/>
    </location>
</feature>
<organism evidence="11 12">
    <name type="scientific">Lasius platythorax</name>
    <dbReference type="NCBI Taxonomy" id="488582"/>
    <lineage>
        <taxon>Eukaryota</taxon>
        <taxon>Metazoa</taxon>
        <taxon>Ecdysozoa</taxon>
        <taxon>Arthropoda</taxon>
        <taxon>Hexapoda</taxon>
        <taxon>Insecta</taxon>
        <taxon>Pterygota</taxon>
        <taxon>Neoptera</taxon>
        <taxon>Endopterygota</taxon>
        <taxon>Hymenoptera</taxon>
        <taxon>Apocrita</taxon>
        <taxon>Aculeata</taxon>
        <taxon>Formicoidea</taxon>
        <taxon>Formicidae</taxon>
        <taxon>Formicinae</taxon>
        <taxon>Lasius</taxon>
        <taxon>Lasius</taxon>
    </lineage>
</organism>
<evidence type="ECO:0000256" key="6">
    <source>
        <dbReference type="ARBA" id="ARBA00022989"/>
    </source>
</evidence>
<evidence type="ECO:0000256" key="1">
    <source>
        <dbReference type="ARBA" id="ARBA00004651"/>
    </source>
</evidence>
<keyword evidence="2" id="KW-1003">Cell membrane</keyword>
<keyword evidence="8 10" id="KW-0675">Receptor</keyword>
<dbReference type="Pfam" id="PF02949">
    <property type="entry name" value="7tm_6"/>
    <property type="match status" value="1"/>
</dbReference>
<evidence type="ECO:0000256" key="5">
    <source>
        <dbReference type="ARBA" id="ARBA00022725"/>
    </source>
</evidence>
<evidence type="ECO:0000256" key="8">
    <source>
        <dbReference type="ARBA" id="ARBA00023170"/>
    </source>
</evidence>
<dbReference type="PANTHER" id="PTHR21137:SF35">
    <property type="entry name" value="ODORANT RECEPTOR 19A-RELATED"/>
    <property type="match status" value="1"/>
</dbReference>
<keyword evidence="12" id="KW-1185">Reference proteome</keyword>
<feature type="transmembrane region" description="Helical" evidence="10">
    <location>
        <begin position="243"/>
        <end position="265"/>
    </location>
</feature>
<accession>A0AAV2NIM8</accession>
<evidence type="ECO:0000256" key="3">
    <source>
        <dbReference type="ARBA" id="ARBA00022606"/>
    </source>
</evidence>
<dbReference type="InterPro" id="IPR004117">
    <property type="entry name" value="7tm6_olfct_rcpt"/>
</dbReference>
<name>A0AAV2NIM8_9HYME</name>
<keyword evidence="6 10" id="KW-1133">Transmembrane helix</keyword>
<dbReference type="EMBL" id="OZ034825">
    <property type="protein sequence ID" value="CAL1679893.1"/>
    <property type="molecule type" value="Genomic_DNA"/>
</dbReference>
<evidence type="ECO:0000256" key="2">
    <source>
        <dbReference type="ARBA" id="ARBA00022475"/>
    </source>
</evidence>
<evidence type="ECO:0000256" key="10">
    <source>
        <dbReference type="RuleBase" id="RU351113"/>
    </source>
</evidence>